<gene>
    <name evidence="2" type="ORF">QRT04_01380</name>
</gene>
<feature type="transmembrane region" description="Helical" evidence="1">
    <location>
        <begin position="20"/>
        <end position="40"/>
    </location>
</feature>
<feature type="transmembrane region" description="Helical" evidence="1">
    <location>
        <begin position="47"/>
        <end position="64"/>
    </location>
</feature>
<reference evidence="2 3" key="1">
    <citation type="submission" date="2023-06" db="EMBL/GenBank/DDBJ databases">
        <title>Cellulomonas sp. MW4 Whole genome sequence.</title>
        <authorList>
            <person name="Park S."/>
        </authorList>
    </citation>
    <scope>NUCLEOTIDE SEQUENCE [LARGE SCALE GENOMIC DNA]</scope>
    <source>
        <strain evidence="2 3">MW4</strain>
    </source>
</reference>
<keyword evidence="3" id="KW-1185">Reference proteome</keyword>
<evidence type="ECO:0000313" key="2">
    <source>
        <dbReference type="EMBL" id="MDM7853569.1"/>
    </source>
</evidence>
<dbReference type="EMBL" id="JAUCGQ010000001">
    <property type="protein sequence ID" value="MDM7853569.1"/>
    <property type="molecule type" value="Genomic_DNA"/>
</dbReference>
<dbReference type="Proteomes" id="UP001529338">
    <property type="component" value="Unassembled WGS sequence"/>
</dbReference>
<dbReference type="InterPro" id="IPR021443">
    <property type="entry name" value="DUF3093"/>
</dbReference>
<evidence type="ECO:0000256" key="1">
    <source>
        <dbReference type="SAM" id="Phobius"/>
    </source>
</evidence>
<organism evidence="2 3">
    <name type="scientific">Cellulomonas alba</name>
    <dbReference type="NCBI Taxonomy" id="3053467"/>
    <lineage>
        <taxon>Bacteria</taxon>
        <taxon>Bacillati</taxon>
        <taxon>Actinomycetota</taxon>
        <taxon>Actinomycetes</taxon>
        <taxon>Micrococcales</taxon>
        <taxon>Cellulomonadaceae</taxon>
        <taxon>Cellulomonas</taxon>
    </lineage>
</organism>
<sequence>MDDARLTPPEPPPAFREVLWPAPLGWALVGTVALMAWLALAVLDPRIAIGGAVAVLVVGVVLLVRTSPRVEVAGGELRAGQAHIPVQLLAQPQALDAQRTRTELGPRLDARAHVCLRGWIPTAVRVEVVDPEDPTPYWLVSTRRPDDLVRALAS</sequence>
<keyword evidence="1" id="KW-1133">Transmembrane helix</keyword>
<evidence type="ECO:0000313" key="3">
    <source>
        <dbReference type="Proteomes" id="UP001529338"/>
    </source>
</evidence>
<comment type="caution">
    <text evidence="2">The sequence shown here is derived from an EMBL/GenBank/DDBJ whole genome shotgun (WGS) entry which is preliminary data.</text>
</comment>
<accession>A0ABT7SBK7</accession>
<dbReference type="Pfam" id="PF11292">
    <property type="entry name" value="DUF3093"/>
    <property type="match status" value="1"/>
</dbReference>
<keyword evidence="1" id="KW-0812">Transmembrane</keyword>
<dbReference type="RefSeq" id="WP_289453091.1">
    <property type="nucleotide sequence ID" value="NZ_JAUCGQ010000001.1"/>
</dbReference>
<proteinExistence type="predicted"/>
<keyword evidence="1" id="KW-0472">Membrane</keyword>
<name>A0ABT7SBK7_9CELL</name>
<protein>
    <submittedName>
        <fullName evidence="2">DUF3093 domain-containing protein</fullName>
    </submittedName>
</protein>